<keyword evidence="7 12" id="KW-1133">Transmembrane helix</keyword>
<dbReference type="EMBL" id="CP012836">
    <property type="protein sequence ID" value="AMQ56975.1"/>
    <property type="molecule type" value="Genomic_DNA"/>
</dbReference>
<dbReference type="SUPFAM" id="SSF143865">
    <property type="entry name" value="CorA soluble domain-like"/>
    <property type="match status" value="1"/>
</dbReference>
<reference evidence="13 14" key="2">
    <citation type="journal article" date="2016" name="Genome Announc.">
        <title>Complete Genome Sequence of Algoriphagus sp. Strain M8-2, Isolated from a Brackish Lake.</title>
        <authorList>
            <person name="Muraguchi Y."/>
            <person name="Kushimoto K."/>
            <person name="Ohtsubo Y."/>
            <person name="Suzuki T."/>
            <person name="Dohra H."/>
            <person name="Kimbara K."/>
            <person name="Shintani M."/>
        </authorList>
    </citation>
    <scope>NUCLEOTIDE SEQUENCE [LARGE SCALE GENOMIC DNA]</scope>
    <source>
        <strain evidence="13 14">M8-2</strain>
    </source>
</reference>
<keyword evidence="3" id="KW-0813">Transport</keyword>
<keyword evidence="6" id="KW-0460">Magnesium</keyword>
<evidence type="ECO:0000256" key="3">
    <source>
        <dbReference type="ARBA" id="ARBA00022448"/>
    </source>
</evidence>
<comment type="catalytic activity">
    <reaction evidence="10">
        <text>Mg(2+)(in) = Mg(2+)(out)</text>
        <dbReference type="Rhea" id="RHEA:29827"/>
        <dbReference type="ChEBI" id="CHEBI:18420"/>
    </reaction>
</comment>
<evidence type="ECO:0000313" key="14">
    <source>
        <dbReference type="Proteomes" id="UP000073816"/>
    </source>
</evidence>
<dbReference type="GO" id="GO:0000287">
    <property type="term" value="F:magnesium ion binding"/>
    <property type="evidence" value="ECO:0007669"/>
    <property type="project" value="TreeGrafter"/>
</dbReference>
<dbReference type="SUPFAM" id="SSF144083">
    <property type="entry name" value="Magnesium transport protein CorA, transmembrane region"/>
    <property type="match status" value="1"/>
</dbReference>
<evidence type="ECO:0000256" key="2">
    <source>
        <dbReference type="ARBA" id="ARBA00009765"/>
    </source>
</evidence>
<dbReference type="PANTHER" id="PTHR46494:SF1">
    <property type="entry name" value="CORA FAMILY METAL ION TRANSPORTER (EUROFUNG)"/>
    <property type="match status" value="1"/>
</dbReference>
<dbReference type="GO" id="GO:0050897">
    <property type="term" value="F:cobalt ion binding"/>
    <property type="evidence" value="ECO:0007669"/>
    <property type="project" value="TreeGrafter"/>
</dbReference>
<dbReference type="AlphaFoldDB" id="A0A142EPC0"/>
<feature type="transmembrane region" description="Helical" evidence="12">
    <location>
        <begin position="268"/>
        <end position="287"/>
    </location>
</feature>
<evidence type="ECO:0000256" key="4">
    <source>
        <dbReference type="ARBA" id="ARBA00022475"/>
    </source>
</evidence>
<dbReference type="InterPro" id="IPR002523">
    <property type="entry name" value="MgTranspt_CorA/ZnTranspt_ZntB"/>
</dbReference>
<dbReference type="STRING" id="1727163.AO498_11080"/>
<dbReference type="RefSeq" id="WP_067547419.1">
    <property type="nucleotide sequence ID" value="NZ_CP012836.1"/>
</dbReference>
<keyword evidence="14" id="KW-1185">Reference proteome</keyword>
<proteinExistence type="inferred from homology"/>
<dbReference type="FunFam" id="1.20.58.340:FF:000004">
    <property type="entry name" value="Magnesium transport protein CorA"/>
    <property type="match status" value="1"/>
</dbReference>
<evidence type="ECO:0000256" key="11">
    <source>
        <dbReference type="ARBA" id="ARBA00045497"/>
    </source>
</evidence>
<comment type="function">
    <text evidence="11">Mediates influx of magnesium ions. Alternates between open and closed states. Activated by low cytoplasmic Mg(2+) levels. Inactive when cytoplasmic Mg(2+) levels are high.</text>
</comment>
<keyword evidence="8" id="KW-0406">Ion transport</keyword>
<evidence type="ECO:0000256" key="8">
    <source>
        <dbReference type="ARBA" id="ARBA00023065"/>
    </source>
</evidence>
<evidence type="ECO:0000313" key="13">
    <source>
        <dbReference type="EMBL" id="AMQ56975.1"/>
    </source>
</evidence>
<evidence type="ECO:0000256" key="5">
    <source>
        <dbReference type="ARBA" id="ARBA00022692"/>
    </source>
</evidence>
<dbReference type="InterPro" id="IPR045863">
    <property type="entry name" value="CorA_TM1_TM2"/>
</dbReference>
<evidence type="ECO:0000256" key="12">
    <source>
        <dbReference type="SAM" id="Phobius"/>
    </source>
</evidence>
<dbReference type="PATRIC" id="fig|1727163.4.peg.2314"/>
<dbReference type="Gene3D" id="3.30.460.20">
    <property type="entry name" value="CorA soluble domain-like"/>
    <property type="match status" value="1"/>
</dbReference>
<keyword evidence="4" id="KW-1003">Cell membrane</keyword>
<evidence type="ECO:0000256" key="1">
    <source>
        <dbReference type="ARBA" id="ARBA00004651"/>
    </source>
</evidence>
<organism evidence="13 14">
    <name type="scientific">Algoriphagus sanaruensis</name>
    <dbReference type="NCBI Taxonomy" id="1727163"/>
    <lineage>
        <taxon>Bacteria</taxon>
        <taxon>Pseudomonadati</taxon>
        <taxon>Bacteroidota</taxon>
        <taxon>Cytophagia</taxon>
        <taxon>Cytophagales</taxon>
        <taxon>Cyclobacteriaceae</taxon>
        <taxon>Algoriphagus</taxon>
    </lineage>
</organism>
<accession>A0A142EPC0</accession>
<evidence type="ECO:0000256" key="9">
    <source>
        <dbReference type="ARBA" id="ARBA00023136"/>
    </source>
</evidence>
<evidence type="ECO:0000256" key="7">
    <source>
        <dbReference type="ARBA" id="ARBA00022989"/>
    </source>
</evidence>
<evidence type="ECO:0008006" key="15">
    <source>
        <dbReference type="Google" id="ProtNLM"/>
    </source>
</evidence>
<keyword evidence="9 12" id="KW-0472">Membrane</keyword>
<dbReference type="Gene3D" id="1.20.58.340">
    <property type="entry name" value="Magnesium transport protein CorA, transmembrane region"/>
    <property type="match status" value="2"/>
</dbReference>
<evidence type="ECO:0000256" key="6">
    <source>
        <dbReference type="ARBA" id="ARBA00022842"/>
    </source>
</evidence>
<dbReference type="KEGG" id="alm:AO498_11080"/>
<dbReference type="Proteomes" id="UP000073816">
    <property type="component" value="Chromosome"/>
</dbReference>
<dbReference type="OrthoDB" id="9803416at2"/>
<name>A0A142EPC0_9BACT</name>
<comment type="subcellular location">
    <subcellularLocation>
        <location evidence="1">Cell membrane</location>
        <topology evidence="1">Multi-pass membrane protein</topology>
    </subcellularLocation>
</comment>
<feature type="transmembrane region" description="Helical" evidence="12">
    <location>
        <begin position="235"/>
        <end position="256"/>
    </location>
</feature>
<reference evidence="14" key="1">
    <citation type="submission" date="2015-09" db="EMBL/GenBank/DDBJ databases">
        <title>Complete sequence of Algoriphagus sp. M8-2.</title>
        <authorList>
            <person name="Shintani M."/>
        </authorList>
    </citation>
    <scope>NUCLEOTIDE SEQUENCE [LARGE SCALE GENOMIC DNA]</scope>
    <source>
        <strain evidence="14">M8-2</strain>
    </source>
</reference>
<keyword evidence="5 12" id="KW-0812">Transmembrane</keyword>
<sequence>MSTQLKKFKNFEWLDIQKPKKEFFTPSSLPFPVEFNLLEDALEHGHLPKIEHQGTHRFIILRAFSAEPKASSTDLAKLTNKIAFLLYENYLVTIHQKPFDFLGSLEEQSFDSAEDLMLKIFGLMLDTYERPLQWLAEKMDESEQELFVQNQQKTSLKSLYFQKAKARICRKVLQLSQNVLNQLEVNAAHQSALQDLKETTQSYLLHFDEVVEDAHSLMQTHMSLSAQKSNEVMKLLTIFSAFFLPLTFIVGVYGMNFDHIPELHWQKGYYFAWGIMLLISVMIWVWFKRKKFI</sequence>
<dbReference type="PANTHER" id="PTHR46494">
    <property type="entry name" value="CORA FAMILY METAL ION TRANSPORTER (EUROFUNG)"/>
    <property type="match status" value="1"/>
</dbReference>
<gene>
    <name evidence="13" type="ORF">AO498_11080</name>
</gene>
<dbReference type="GO" id="GO:0015095">
    <property type="term" value="F:magnesium ion transmembrane transporter activity"/>
    <property type="evidence" value="ECO:0007669"/>
    <property type="project" value="TreeGrafter"/>
</dbReference>
<comment type="similarity">
    <text evidence="2">Belongs to the CorA metal ion transporter (MIT) (TC 1.A.35) family.</text>
</comment>
<dbReference type="Pfam" id="PF01544">
    <property type="entry name" value="CorA"/>
    <property type="match status" value="1"/>
</dbReference>
<dbReference type="InterPro" id="IPR045861">
    <property type="entry name" value="CorA_cytoplasmic_dom"/>
</dbReference>
<dbReference type="GO" id="GO:0015087">
    <property type="term" value="F:cobalt ion transmembrane transporter activity"/>
    <property type="evidence" value="ECO:0007669"/>
    <property type="project" value="TreeGrafter"/>
</dbReference>
<evidence type="ECO:0000256" key="10">
    <source>
        <dbReference type="ARBA" id="ARBA00034269"/>
    </source>
</evidence>
<dbReference type="GO" id="GO:0005886">
    <property type="term" value="C:plasma membrane"/>
    <property type="evidence" value="ECO:0007669"/>
    <property type="project" value="UniProtKB-SubCell"/>
</dbReference>
<protein>
    <recommendedName>
        <fullName evidence="15">Magnesium transporter CorA</fullName>
    </recommendedName>
</protein>